<reference evidence="2 3" key="1">
    <citation type="journal article" date="2005" name="Nature">
        <title>The genome of the social amoeba Dictyostelium discoideum.</title>
        <authorList>
            <consortium name="The Dictyostelium discoideum Sequencing Consortium"/>
            <person name="Eichinger L."/>
            <person name="Pachebat J.A."/>
            <person name="Glockner G."/>
            <person name="Rajandream M.A."/>
            <person name="Sucgang R."/>
            <person name="Berriman M."/>
            <person name="Song J."/>
            <person name="Olsen R."/>
            <person name="Szafranski K."/>
            <person name="Xu Q."/>
            <person name="Tunggal B."/>
            <person name="Kummerfeld S."/>
            <person name="Madera M."/>
            <person name="Konfortov B.A."/>
            <person name="Rivero F."/>
            <person name="Bankier A.T."/>
            <person name="Lehmann R."/>
            <person name="Hamlin N."/>
            <person name="Davies R."/>
            <person name="Gaudet P."/>
            <person name="Fey P."/>
            <person name="Pilcher K."/>
            <person name="Chen G."/>
            <person name="Saunders D."/>
            <person name="Sodergren E."/>
            <person name="Davis P."/>
            <person name="Kerhornou A."/>
            <person name="Nie X."/>
            <person name="Hall N."/>
            <person name="Anjard C."/>
            <person name="Hemphill L."/>
            <person name="Bason N."/>
            <person name="Farbrother P."/>
            <person name="Desany B."/>
            <person name="Just E."/>
            <person name="Morio T."/>
            <person name="Rost R."/>
            <person name="Churcher C."/>
            <person name="Cooper J."/>
            <person name="Haydock S."/>
            <person name="van Driessche N."/>
            <person name="Cronin A."/>
            <person name="Goodhead I."/>
            <person name="Muzny D."/>
            <person name="Mourier T."/>
            <person name="Pain A."/>
            <person name="Lu M."/>
            <person name="Harper D."/>
            <person name="Lindsay R."/>
            <person name="Hauser H."/>
            <person name="James K."/>
            <person name="Quiles M."/>
            <person name="Madan Babu M."/>
            <person name="Saito T."/>
            <person name="Buchrieser C."/>
            <person name="Wardroper A."/>
            <person name="Felder M."/>
            <person name="Thangavelu M."/>
            <person name="Johnson D."/>
            <person name="Knights A."/>
            <person name="Loulseged H."/>
            <person name="Mungall K."/>
            <person name="Oliver K."/>
            <person name="Price C."/>
            <person name="Quail M.A."/>
            <person name="Urushihara H."/>
            <person name="Hernandez J."/>
            <person name="Rabbinowitsch E."/>
            <person name="Steffen D."/>
            <person name="Sanders M."/>
            <person name="Ma J."/>
            <person name="Kohara Y."/>
            <person name="Sharp S."/>
            <person name="Simmonds M."/>
            <person name="Spiegler S."/>
            <person name="Tivey A."/>
            <person name="Sugano S."/>
            <person name="White B."/>
            <person name="Walker D."/>
            <person name="Woodward J."/>
            <person name="Winckler T."/>
            <person name="Tanaka Y."/>
            <person name="Shaulsky G."/>
            <person name="Schleicher M."/>
            <person name="Weinstock G."/>
            <person name="Rosenthal A."/>
            <person name="Cox E.C."/>
            <person name="Chisholm R.L."/>
            <person name="Gibbs R."/>
            <person name="Loomis W.F."/>
            <person name="Platzer M."/>
            <person name="Kay R.R."/>
            <person name="Williams J."/>
            <person name="Dear P.H."/>
            <person name="Noegel A.A."/>
            <person name="Barrell B."/>
            <person name="Kuspa A."/>
        </authorList>
    </citation>
    <scope>NUCLEOTIDE SEQUENCE [LARGE SCALE GENOMIC DNA]</scope>
    <source>
        <strain evidence="2 3">AX4</strain>
    </source>
</reference>
<dbReference type="InterPro" id="IPR013261">
    <property type="entry name" value="Tim21"/>
</dbReference>
<evidence type="ECO:0008006" key="4">
    <source>
        <dbReference type="Google" id="ProtNLM"/>
    </source>
</evidence>
<proteinExistence type="predicted"/>
<dbReference type="HOGENOM" id="CLU_974635_0_0_1"/>
<dbReference type="Pfam" id="PF08294">
    <property type="entry name" value="TIM21"/>
    <property type="match status" value="1"/>
</dbReference>
<dbReference type="KEGG" id="ddi:DDB_G0291892"/>
<dbReference type="PaxDb" id="44689-DDB0184120"/>
<keyword evidence="3" id="KW-1185">Reference proteome</keyword>
<keyword evidence="1" id="KW-1133">Transmembrane helix</keyword>
<dbReference type="RefSeq" id="XP_629896.1">
    <property type="nucleotide sequence ID" value="XM_629894.1"/>
</dbReference>
<accession>Q54E00</accession>
<comment type="caution">
    <text evidence="2">The sequence shown here is derived from an EMBL/GenBank/DDBJ whole genome shotgun (WGS) entry which is preliminary data.</text>
</comment>
<organism evidence="2 3">
    <name type="scientific">Dictyostelium discoideum</name>
    <name type="common">Social amoeba</name>
    <dbReference type="NCBI Taxonomy" id="44689"/>
    <lineage>
        <taxon>Eukaryota</taxon>
        <taxon>Amoebozoa</taxon>
        <taxon>Evosea</taxon>
        <taxon>Eumycetozoa</taxon>
        <taxon>Dictyostelia</taxon>
        <taxon>Dictyosteliales</taxon>
        <taxon>Dictyosteliaceae</taxon>
        <taxon>Dictyostelium</taxon>
    </lineage>
</organism>
<evidence type="ECO:0000256" key="1">
    <source>
        <dbReference type="SAM" id="Phobius"/>
    </source>
</evidence>
<keyword evidence="1" id="KW-0812">Transmembrane</keyword>
<feature type="transmembrane region" description="Helical" evidence="1">
    <location>
        <begin position="116"/>
        <end position="134"/>
    </location>
</feature>
<name>Q54E00_DICDI</name>
<dbReference type="GO" id="GO:0005744">
    <property type="term" value="C:TIM23 mitochondrial import inner membrane translocase complex"/>
    <property type="evidence" value="ECO:0007669"/>
    <property type="project" value="InterPro"/>
</dbReference>
<dbReference type="FunCoup" id="Q54E00">
    <property type="interactions" value="6"/>
</dbReference>
<dbReference type="AlphaFoldDB" id="Q54E00"/>
<dbReference type="InterPro" id="IPR038552">
    <property type="entry name" value="Tim21_IMS_sf"/>
</dbReference>
<dbReference type="VEuPathDB" id="AmoebaDB:DDB_G0291892"/>
<evidence type="ECO:0000313" key="3">
    <source>
        <dbReference type="Proteomes" id="UP000002195"/>
    </source>
</evidence>
<dbReference type="EMBL" id="AAFI02000186">
    <property type="protein sequence ID" value="EAL61476.1"/>
    <property type="molecule type" value="Genomic_DNA"/>
</dbReference>
<gene>
    <name evidence="2" type="ORF">DDB_G0291892</name>
</gene>
<protein>
    <recommendedName>
        <fullName evidence="4">Mitochondrial import inner membrane translocase subunit Tim21</fullName>
    </recommendedName>
</protein>
<sequence length="286" mass="32151">MNNSNNIFKFITSNIQKQVILNKNNKILNKSLYLNNYYYNKNIENAKIINQTATTATIIVPSLNNRNNFNNIIRNYSNRGYPHRRYNNSNDDDDDNNGRLNFLPSKDNKDSLLERISGVLVGLASVALLVYVFYDGAFEIVINNLIFKKTVDTLRSNEKVQAVFGQDFTAKGLGFRSNGSFNYKHSVDKNGDKIVFISFMIESEKGKIGVVECKSVRTSTLDLEIKILKVKYENYKTITIVDEALPKKFNNKLKNFLSIFGITINNNNGNDNSGGSSSSSSGGSSN</sequence>
<dbReference type="eggNOG" id="ENOG502RIKT">
    <property type="taxonomic scope" value="Eukaryota"/>
</dbReference>
<dbReference type="GeneID" id="8628397"/>
<dbReference type="SMR" id="Q54E00"/>
<evidence type="ECO:0000313" key="2">
    <source>
        <dbReference type="EMBL" id="EAL61476.1"/>
    </source>
</evidence>
<dbReference type="Gene3D" id="3.10.450.320">
    <property type="entry name" value="Mitochondrial import inner membrane translocase subunit Tim21"/>
    <property type="match status" value="1"/>
</dbReference>
<dbReference type="InParanoid" id="Q54E00"/>
<dbReference type="OMA" id="EFTNDIT"/>
<dbReference type="Proteomes" id="UP000002195">
    <property type="component" value="Unassembled WGS sequence"/>
</dbReference>
<dbReference type="GO" id="GO:0030150">
    <property type="term" value="P:protein import into mitochondrial matrix"/>
    <property type="evidence" value="ECO:0007669"/>
    <property type="project" value="InterPro"/>
</dbReference>
<dbReference type="dictyBase" id="DDB_G0291892"/>
<keyword evidence="1" id="KW-0472">Membrane</keyword>